<protein>
    <submittedName>
        <fullName evidence="2">Uncharacterized protein</fullName>
    </submittedName>
</protein>
<feature type="compositionally biased region" description="Basic and acidic residues" evidence="1">
    <location>
        <begin position="60"/>
        <end position="69"/>
    </location>
</feature>
<feature type="compositionally biased region" description="Polar residues" evidence="1">
    <location>
        <begin position="87"/>
        <end position="115"/>
    </location>
</feature>
<feature type="region of interest" description="Disordered" evidence="1">
    <location>
        <begin position="31"/>
        <end position="118"/>
    </location>
</feature>
<feature type="non-terminal residue" evidence="2">
    <location>
        <position position="133"/>
    </location>
</feature>
<dbReference type="EMBL" id="HACG01049783">
    <property type="protein sequence ID" value="CEK96648.1"/>
    <property type="molecule type" value="Transcribed_RNA"/>
</dbReference>
<reference evidence="2" key="1">
    <citation type="submission" date="2014-12" db="EMBL/GenBank/DDBJ databases">
        <title>Insight into the proteome of Arion vulgaris.</title>
        <authorList>
            <person name="Aradska J."/>
            <person name="Bulat T."/>
            <person name="Smidak R."/>
            <person name="Sarate P."/>
            <person name="Gangsoo J."/>
            <person name="Sialana F."/>
            <person name="Bilban M."/>
            <person name="Lubec G."/>
        </authorList>
    </citation>
    <scope>NUCLEOTIDE SEQUENCE</scope>
    <source>
        <tissue evidence="2">Skin</tissue>
    </source>
</reference>
<evidence type="ECO:0000256" key="1">
    <source>
        <dbReference type="SAM" id="MobiDB-lite"/>
    </source>
</evidence>
<gene>
    <name evidence="2" type="primary">ORF212882</name>
</gene>
<proteinExistence type="predicted"/>
<dbReference type="AlphaFoldDB" id="A0A0B7BUH1"/>
<sequence length="133" mass="14873">GDTLGAYLATHFKFDNHVALLQQKQNLINTSKMEMFNESRRDQSQSSRSTSPMQIQTESRSTEDNESRRSSFSSNLSSRDSVELGSSAASLSGRQQLPSLTTERADRPSSNQNLLFNDVTIEKNSHTRMVDAN</sequence>
<accession>A0A0B7BUH1</accession>
<name>A0A0B7BUH1_9EUPU</name>
<organism evidence="2">
    <name type="scientific">Arion vulgaris</name>
    <dbReference type="NCBI Taxonomy" id="1028688"/>
    <lineage>
        <taxon>Eukaryota</taxon>
        <taxon>Metazoa</taxon>
        <taxon>Spiralia</taxon>
        <taxon>Lophotrochozoa</taxon>
        <taxon>Mollusca</taxon>
        <taxon>Gastropoda</taxon>
        <taxon>Heterobranchia</taxon>
        <taxon>Euthyneura</taxon>
        <taxon>Panpulmonata</taxon>
        <taxon>Eupulmonata</taxon>
        <taxon>Stylommatophora</taxon>
        <taxon>Helicina</taxon>
        <taxon>Arionoidea</taxon>
        <taxon>Arionidae</taxon>
        <taxon>Arion</taxon>
    </lineage>
</organism>
<feature type="non-terminal residue" evidence="2">
    <location>
        <position position="1"/>
    </location>
</feature>
<feature type="compositionally biased region" description="Low complexity" evidence="1">
    <location>
        <begin position="70"/>
        <end position="79"/>
    </location>
</feature>
<evidence type="ECO:0000313" key="2">
    <source>
        <dbReference type="EMBL" id="CEK96648.1"/>
    </source>
</evidence>